<dbReference type="GO" id="GO:0006281">
    <property type="term" value="P:DNA repair"/>
    <property type="evidence" value="ECO:0007669"/>
    <property type="project" value="UniProtKB-KW"/>
</dbReference>
<dbReference type="Pfam" id="PF00271">
    <property type="entry name" value="Helicase_C"/>
    <property type="match status" value="1"/>
</dbReference>
<proteinExistence type="inferred from homology"/>
<dbReference type="InterPro" id="IPR036388">
    <property type="entry name" value="WH-like_DNA-bd_sf"/>
</dbReference>
<evidence type="ECO:0000259" key="18">
    <source>
        <dbReference type="PROSITE" id="PS51192"/>
    </source>
</evidence>
<evidence type="ECO:0000256" key="13">
    <source>
        <dbReference type="ARBA" id="ARBA00023204"/>
    </source>
</evidence>
<dbReference type="FunFam" id="3.40.50.300:FF:000296">
    <property type="entry name" value="ATP-dependent DNA helicase RecQ"/>
    <property type="match status" value="1"/>
</dbReference>
<keyword evidence="6" id="KW-0227">DNA damage</keyword>
<evidence type="ECO:0000256" key="1">
    <source>
        <dbReference type="ARBA" id="ARBA00001946"/>
    </source>
</evidence>
<evidence type="ECO:0000256" key="14">
    <source>
        <dbReference type="ARBA" id="ARBA00023235"/>
    </source>
</evidence>
<dbReference type="NCBIfam" id="TIGR01389">
    <property type="entry name" value="recQ"/>
    <property type="match status" value="1"/>
</dbReference>
<name>A0A6V7R037_9BACL</name>
<dbReference type="SUPFAM" id="SSF47819">
    <property type="entry name" value="HRDC-like"/>
    <property type="match status" value="1"/>
</dbReference>
<dbReference type="GO" id="GO:0016787">
    <property type="term" value="F:hydrolase activity"/>
    <property type="evidence" value="ECO:0007669"/>
    <property type="project" value="UniProtKB-KW"/>
</dbReference>
<keyword evidence="14" id="KW-0413">Isomerase</keyword>
<evidence type="ECO:0000256" key="5">
    <source>
        <dbReference type="ARBA" id="ARBA00022741"/>
    </source>
</evidence>
<keyword evidence="12" id="KW-0233">DNA recombination</keyword>
<comment type="cofactor">
    <cofactor evidence="2">
        <name>Zn(2+)</name>
        <dbReference type="ChEBI" id="CHEBI:29105"/>
    </cofactor>
</comment>
<dbReference type="GO" id="GO:0009378">
    <property type="term" value="F:four-way junction helicase activity"/>
    <property type="evidence" value="ECO:0007669"/>
    <property type="project" value="TreeGrafter"/>
</dbReference>
<evidence type="ECO:0000313" key="21">
    <source>
        <dbReference type="Proteomes" id="UP000588186"/>
    </source>
</evidence>
<accession>A0A6V7R037</accession>
<dbReference type="Gene3D" id="1.10.10.10">
    <property type="entry name" value="Winged helix-like DNA-binding domain superfamily/Winged helix DNA-binding domain"/>
    <property type="match status" value="1"/>
</dbReference>
<keyword evidence="7" id="KW-0378">Hydrolase</keyword>
<protein>
    <recommendedName>
        <fullName evidence="16">DNA helicase RecQ</fullName>
        <ecNumber evidence="16">5.6.2.4</ecNumber>
    </recommendedName>
</protein>
<dbReference type="PROSITE" id="PS51192">
    <property type="entry name" value="HELICASE_ATP_BIND_1"/>
    <property type="match status" value="1"/>
</dbReference>
<dbReference type="GO" id="GO:0003677">
    <property type="term" value="F:DNA binding"/>
    <property type="evidence" value="ECO:0007669"/>
    <property type="project" value="UniProtKB-KW"/>
</dbReference>
<organism evidence="20 21">
    <name type="scientific">Phocicoccus pinnipedialis</name>
    <dbReference type="NCBI Taxonomy" id="110845"/>
    <lineage>
        <taxon>Bacteria</taxon>
        <taxon>Bacillati</taxon>
        <taxon>Bacillota</taxon>
        <taxon>Bacilli</taxon>
        <taxon>Bacillales</taxon>
        <taxon>Salinicoccaceae</taxon>
        <taxon>Phocicoccus</taxon>
    </lineage>
</organism>
<dbReference type="SUPFAM" id="SSF46785">
    <property type="entry name" value="Winged helix' DNA-binding domain"/>
    <property type="match status" value="1"/>
</dbReference>
<dbReference type="GO" id="GO:0005737">
    <property type="term" value="C:cytoplasm"/>
    <property type="evidence" value="ECO:0007669"/>
    <property type="project" value="TreeGrafter"/>
</dbReference>
<dbReference type="InterPro" id="IPR006293">
    <property type="entry name" value="DNA_helicase_ATP-dep_RecQ_bac"/>
</dbReference>
<dbReference type="PANTHER" id="PTHR13710:SF105">
    <property type="entry name" value="ATP-DEPENDENT DNA HELICASE Q1"/>
    <property type="match status" value="1"/>
</dbReference>
<feature type="domain" description="Helicase ATP-binding" evidence="18">
    <location>
        <begin position="22"/>
        <end position="191"/>
    </location>
</feature>
<evidence type="ECO:0000256" key="2">
    <source>
        <dbReference type="ARBA" id="ARBA00001947"/>
    </source>
</evidence>
<dbReference type="SMART" id="SM00490">
    <property type="entry name" value="HELICc"/>
    <property type="match status" value="1"/>
</dbReference>
<evidence type="ECO:0000256" key="3">
    <source>
        <dbReference type="ARBA" id="ARBA00005446"/>
    </source>
</evidence>
<keyword evidence="8 20" id="KW-0347">Helicase</keyword>
<keyword evidence="9" id="KW-0862">Zinc</keyword>
<dbReference type="GO" id="GO:0006310">
    <property type="term" value="P:DNA recombination"/>
    <property type="evidence" value="ECO:0007669"/>
    <property type="project" value="UniProtKB-UniRule"/>
</dbReference>
<dbReference type="GO" id="GO:0046872">
    <property type="term" value="F:metal ion binding"/>
    <property type="evidence" value="ECO:0007669"/>
    <property type="project" value="UniProtKB-KW"/>
</dbReference>
<gene>
    <name evidence="20" type="primary">recQ_2</name>
    <name evidence="20" type="ORF">JEOPIN946_00069</name>
</gene>
<dbReference type="InterPro" id="IPR010997">
    <property type="entry name" value="HRDC-like_sf"/>
</dbReference>
<dbReference type="Gene3D" id="3.40.50.300">
    <property type="entry name" value="P-loop containing nucleotide triphosphate hydrolases"/>
    <property type="match status" value="2"/>
</dbReference>
<dbReference type="InterPro" id="IPR014001">
    <property type="entry name" value="Helicase_ATP-bd"/>
</dbReference>
<dbReference type="PROSITE" id="PS50967">
    <property type="entry name" value="HRDC"/>
    <property type="match status" value="1"/>
</dbReference>
<dbReference type="InterPro" id="IPR002121">
    <property type="entry name" value="HRDC_dom"/>
</dbReference>
<evidence type="ECO:0000256" key="8">
    <source>
        <dbReference type="ARBA" id="ARBA00022806"/>
    </source>
</evidence>
<evidence type="ECO:0000313" key="20">
    <source>
        <dbReference type="EMBL" id="CAD2070679.1"/>
    </source>
</evidence>
<comment type="similarity">
    <text evidence="3">Belongs to the helicase family. RecQ subfamily.</text>
</comment>
<dbReference type="SUPFAM" id="SSF52540">
    <property type="entry name" value="P-loop containing nucleoside triphosphate hydrolases"/>
    <property type="match status" value="1"/>
</dbReference>
<dbReference type="PROSITE" id="PS51194">
    <property type="entry name" value="HELICASE_CTER"/>
    <property type="match status" value="1"/>
</dbReference>
<dbReference type="GO" id="GO:0043590">
    <property type="term" value="C:bacterial nucleoid"/>
    <property type="evidence" value="ECO:0007669"/>
    <property type="project" value="TreeGrafter"/>
</dbReference>
<evidence type="ECO:0000256" key="11">
    <source>
        <dbReference type="ARBA" id="ARBA00023125"/>
    </source>
</evidence>
<evidence type="ECO:0000256" key="10">
    <source>
        <dbReference type="ARBA" id="ARBA00022840"/>
    </source>
</evidence>
<dbReference type="GO" id="GO:0009432">
    <property type="term" value="P:SOS response"/>
    <property type="evidence" value="ECO:0007669"/>
    <property type="project" value="UniProtKB-UniRule"/>
</dbReference>
<dbReference type="EC" id="5.6.2.4" evidence="16"/>
<dbReference type="AlphaFoldDB" id="A0A6V7R037"/>
<dbReference type="SMART" id="SM00956">
    <property type="entry name" value="RQC"/>
    <property type="match status" value="1"/>
</dbReference>
<evidence type="ECO:0000256" key="16">
    <source>
        <dbReference type="NCBIfam" id="TIGR01389"/>
    </source>
</evidence>
<evidence type="ECO:0000256" key="15">
    <source>
        <dbReference type="ARBA" id="ARBA00034617"/>
    </source>
</evidence>
<comment type="catalytic activity">
    <reaction evidence="15">
        <text>Couples ATP hydrolysis with the unwinding of duplex DNA by translocating in the 3'-5' direction.</text>
        <dbReference type="EC" id="5.6.2.4"/>
    </reaction>
</comment>
<dbReference type="InterPro" id="IPR027417">
    <property type="entry name" value="P-loop_NTPase"/>
</dbReference>
<dbReference type="Pfam" id="PF00570">
    <property type="entry name" value="HRDC"/>
    <property type="match status" value="1"/>
</dbReference>
<dbReference type="Pfam" id="PF16124">
    <property type="entry name" value="RecQ_Zn_bind"/>
    <property type="match status" value="1"/>
</dbReference>
<evidence type="ECO:0000259" key="19">
    <source>
        <dbReference type="PROSITE" id="PS51194"/>
    </source>
</evidence>
<dbReference type="InterPro" id="IPR001650">
    <property type="entry name" value="Helicase_C-like"/>
</dbReference>
<dbReference type="PANTHER" id="PTHR13710">
    <property type="entry name" value="DNA HELICASE RECQ FAMILY MEMBER"/>
    <property type="match status" value="1"/>
</dbReference>
<dbReference type="InterPro" id="IPR018982">
    <property type="entry name" value="RQC_domain"/>
</dbReference>
<dbReference type="InterPro" id="IPR004589">
    <property type="entry name" value="DNA_helicase_ATP-dep_RecQ"/>
</dbReference>
<dbReference type="GO" id="GO:0005524">
    <property type="term" value="F:ATP binding"/>
    <property type="evidence" value="ECO:0007669"/>
    <property type="project" value="UniProtKB-KW"/>
</dbReference>
<evidence type="ECO:0000256" key="4">
    <source>
        <dbReference type="ARBA" id="ARBA00022723"/>
    </source>
</evidence>
<comment type="caution">
    <text evidence="20">The sequence shown here is derived from an EMBL/GenBank/DDBJ whole genome shotgun (WGS) entry which is preliminary data.</text>
</comment>
<dbReference type="Proteomes" id="UP000588186">
    <property type="component" value="Unassembled WGS sequence"/>
</dbReference>
<keyword evidence="5" id="KW-0547">Nucleotide-binding</keyword>
<keyword evidence="10" id="KW-0067">ATP-binding</keyword>
<dbReference type="Gene3D" id="1.10.150.80">
    <property type="entry name" value="HRDC domain"/>
    <property type="match status" value="1"/>
</dbReference>
<dbReference type="Pfam" id="PF09382">
    <property type="entry name" value="RQC"/>
    <property type="match status" value="1"/>
</dbReference>
<dbReference type="GO" id="GO:0030894">
    <property type="term" value="C:replisome"/>
    <property type="evidence" value="ECO:0007669"/>
    <property type="project" value="TreeGrafter"/>
</dbReference>
<keyword evidence="4" id="KW-0479">Metal-binding</keyword>
<dbReference type="GO" id="GO:0006260">
    <property type="term" value="P:DNA replication"/>
    <property type="evidence" value="ECO:0007669"/>
    <property type="project" value="InterPro"/>
</dbReference>
<dbReference type="Pfam" id="PF00270">
    <property type="entry name" value="DEAD"/>
    <property type="match status" value="1"/>
</dbReference>
<evidence type="ECO:0000256" key="6">
    <source>
        <dbReference type="ARBA" id="ARBA00022763"/>
    </source>
</evidence>
<feature type="domain" description="Helicase C-terminal" evidence="19">
    <location>
        <begin position="211"/>
        <end position="362"/>
    </location>
</feature>
<dbReference type="EMBL" id="CAJEWB010000002">
    <property type="protein sequence ID" value="CAD2070679.1"/>
    <property type="molecule type" value="Genomic_DNA"/>
</dbReference>
<dbReference type="SMART" id="SM00341">
    <property type="entry name" value="HRDC"/>
    <property type="match status" value="1"/>
</dbReference>
<dbReference type="NCBIfam" id="TIGR00614">
    <property type="entry name" value="recQ_fam"/>
    <property type="match status" value="1"/>
</dbReference>
<comment type="cofactor">
    <cofactor evidence="1">
        <name>Mg(2+)</name>
        <dbReference type="ChEBI" id="CHEBI:18420"/>
    </cofactor>
</comment>
<evidence type="ECO:0000256" key="7">
    <source>
        <dbReference type="ARBA" id="ARBA00022801"/>
    </source>
</evidence>
<evidence type="ECO:0000256" key="12">
    <source>
        <dbReference type="ARBA" id="ARBA00023172"/>
    </source>
</evidence>
<keyword evidence="13" id="KW-0234">DNA repair</keyword>
<dbReference type="CDD" id="cd17920">
    <property type="entry name" value="DEXHc_RecQ"/>
    <property type="match status" value="1"/>
</dbReference>
<sequence length="598" mass="68798">MERVLKELFGLDSFRPKQKEIITSILEGKNTLGILPTGSGKSLCYQIPALVLEGTTIVISPLISLMQDQVEALLENNIEAAYINSNMTAKNQAVVEARLRNGELKILYVAPERFNNRTFLNILEQINVPLVAFDEAHCISKWGHDFRPSYQEVIPIIEEKLPNADYIALTATATEDVEENIIELLSINKENIFKTSVKRDNLKLSVDLTFQREQFILKYIAEHKNTPGIIYVSTRKDAEKLGGFLYDNDIDNVIYHAGLKKSEREYNQNAFVSGQKNIIVATNAFGMGIDKRNIRFIIHYNLPGDIESYYQEIGRAGRDGQLSECILLSNSRDVMLQQFFIERSNATEEQKENMRLKLERMIQYNKTTKCLSSFIIKYFNPDEYVENCGMCSNCQREDKTIDITEESKHIIGLINTISLPVEKTIQVLRGEQAENIIHTELPEHPYFGKLSRYQPSDVHHIIDELVMSGYLHLSNDMLSVPLLGNEILEGKTKMHSVPFRRQFKELVNVSTDTSFNETLYQALIEKRHELAKNKGVDEESIFTDVSLREFAKKMPTTKKDMMHITGMGNYKLKHYSPHFMEIIEKYKESRKEENVSFY</sequence>
<dbReference type="GO" id="GO:0043138">
    <property type="term" value="F:3'-5' DNA helicase activity"/>
    <property type="evidence" value="ECO:0007669"/>
    <property type="project" value="UniProtKB-EC"/>
</dbReference>
<evidence type="ECO:0000256" key="9">
    <source>
        <dbReference type="ARBA" id="ARBA00022833"/>
    </source>
</evidence>
<dbReference type="InterPro" id="IPR044876">
    <property type="entry name" value="HRDC_dom_sf"/>
</dbReference>
<keyword evidence="21" id="KW-1185">Reference proteome</keyword>
<feature type="domain" description="HRDC" evidence="17">
    <location>
        <begin position="513"/>
        <end position="593"/>
    </location>
</feature>
<dbReference type="InterPro" id="IPR011545">
    <property type="entry name" value="DEAD/DEAH_box_helicase_dom"/>
</dbReference>
<dbReference type="RefSeq" id="WP_186075809.1">
    <property type="nucleotide sequence ID" value="NZ_CAJEWB010000002.1"/>
</dbReference>
<keyword evidence="11" id="KW-0238">DNA-binding</keyword>
<reference evidence="20 21" key="1">
    <citation type="submission" date="2020-07" db="EMBL/GenBank/DDBJ databases">
        <authorList>
            <person name="Criscuolo A."/>
        </authorList>
    </citation>
    <scope>NUCLEOTIDE SEQUENCE [LARGE SCALE GENOMIC DNA]</scope>
    <source>
        <strain evidence="20">CIP107946</strain>
    </source>
</reference>
<evidence type="ECO:0000259" key="17">
    <source>
        <dbReference type="PROSITE" id="PS50967"/>
    </source>
</evidence>
<dbReference type="InterPro" id="IPR036390">
    <property type="entry name" value="WH_DNA-bd_sf"/>
</dbReference>
<dbReference type="InterPro" id="IPR032284">
    <property type="entry name" value="RecQ_Zn-bd"/>
</dbReference>
<dbReference type="SMART" id="SM00487">
    <property type="entry name" value="DEXDc"/>
    <property type="match status" value="1"/>
</dbReference>